<dbReference type="eggNOG" id="COG2223">
    <property type="taxonomic scope" value="Bacteria"/>
</dbReference>
<dbReference type="Pfam" id="PF07690">
    <property type="entry name" value="MFS_1"/>
    <property type="match status" value="1"/>
</dbReference>
<dbReference type="GO" id="GO:0016020">
    <property type="term" value="C:membrane"/>
    <property type="evidence" value="ECO:0007669"/>
    <property type="project" value="UniProtKB-SubCell"/>
</dbReference>
<comment type="caution">
    <text evidence="7">The sequence shown here is derived from an EMBL/GenBank/DDBJ whole genome shotgun (WGS) entry which is preliminary data.</text>
</comment>
<name>A0A0A2MQ00_9FLAO</name>
<dbReference type="InterPro" id="IPR011701">
    <property type="entry name" value="MFS"/>
</dbReference>
<evidence type="ECO:0000256" key="3">
    <source>
        <dbReference type="ARBA" id="ARBA00022989"/>
    </source>
</evidence>
<proteinExistence type="predicted"/>
<feature type="transmembrane region" description="Helical" evidence="5">
    <location>
        <begin position="203"/>
        <end position="226"/>
    </location>
</feature>
<keyword evidence="4 5" id="KW-0472">Membrane</keyword>
<dbReference type="InterPro" id="IPR020846">
    <property type="entry name" value="MFS_dom"/>
</dbReference>
<feature type="transmembrane region" description="Helical" evidence="5">
    <location>
        <begin position="354"/>
        <end position="373"/>
    </location>
</feature>
<protein>
    <submittedName>
        <fullName evidence="7">Major facilitator transporter</fullName>
    </submittedName>
</protein>
<dbReference type="SUPFAM" id="SSF103473">
    <property type="entry name" value="MFS general substrate transporter"/>
    <property type="match status" value="1"/>
</dbReference>
<feature type="transmembrane region" description="Helical" evidence="5">
    <location>
        <begin position="238"/>
        <end position="257"/>
    </location>
</feature>
<dbReference type="EMBL" id="JRLY01000002">
    <property type="protein sequence ID" value="KGO94414.1"/>
    <property type="molecule type" value="Genomic_DNA"/>
</dbReference>
<dbReference type="InterPro" id="IPR036259">
    <property type="entry name" value="MFS_trans_sf"/>
</dbReference>
<feature type="transmembrane region" description="Helical" evidence="5">
    <location>
        <begin position="137"/>
        <end position="158"/>
    </location>
</feature>
<dbReference type="GO" id="GO:0022857">
    <property type="term" value="F:transmembrane transporter activity"/>
    <property type="evidence" value="ECO:0007669"/>
    <property type="project" value="InterPro"/>
</dbReference>
<dbReference type="InterPro" id="IPR051788">
    <property type="entry name" value="MFS_Transporter"/>
</dbReference>
<keyword evidence="3 5" id="KW-1133">Transmembrane helix</keyword>
<gene>
    <name evidence="7" type="ORF">Q766_05730</name>
</gene>
<evidence type="ECO:0000313" key="8">
    <source>
        <dbReference type="Proteomes" id="UP000030111"/>
    </source>
</evidence>
<accession>A0A0A2MQ00</accession>
<dbReference type="PANTHER" id="PTHR23514">
    <property type="entry name" value="BYPASS OF STOP CODON PROTEIN 6"/>
    <property type="match status" value="1"/>
</dbReference>
<sequence>MSHSPKTFRIAVAAMFFMAGLCFASWASRIATIQQKLSLSDAQLGGVLFALPVGLMLSLPISGWAVTKMGSRKVLAIALTLYALALVSLGYADTTFVLVACLTVYGLASNAVNISVNTQAVATEVMYTKPIMASFHGLWSLAGFLGAGVGTLMIAQGVVPQTHFIIIAVIIIATIVICWNFLHNDRSPVKSEGSGFVMPDKSLISLGLIAFCSMVVEGAMFDWSVIYLKKVVQTEEALIGAGYTAGMCFMAAGRFVADWFSHRFGLKTTLQVSGALSTAGLLVVVIFPTFVPALIGFMLVGAGISSVVPMVYSAAGRSTTMLPGPAIAAVSTISFVGFLVGPPVIGFLAEASSLKISFLFLAVMALFVVILSTRAKI</sequence>
<dbReference type="RefSeq" id="WP_026990304.1">
    <property type="nucleotide sequence ID" value="NZ_AUGP01000017.1"/>
</dbReference>
<comment type="subcellular location">
    <subcellularLocation>
        <location evidence="1">Membrane</location>
        <topology evidence="1">Multi-pass membrane protein</topology>
    </subcellularLocation>
</comment>
<feature type="transmembrane region" description="Helical" evidence="5">
    <location>
        <begin position="74"/>
        <end position="91"/>
    </location>
</feature>
<keyword evidence="2 5" id="KW-0812">Transmembrane</keyword>
<dbReference type="Proteomes" id="UP000030111">
    <property type="component" value="Unassembled WGS sequence"/>
</dbReference>
<dbReference type="PANTHER" id="PTHR23514:SF13">
    <property type="entry name" value="INNER MEMBRANE PROTEIN YBJJ"/>
    <property type="match status" value="1"/>
</dbReference>
<dbReference type="AlphaFoldDB" id="A0A0A2MQ00"/>
<dbReference type="CDD" id="cd17393">
    <property type="entry name" value="MFS_MosC_like"/>
    <property type="match status" value="1"/>
</dbReference>
<feature type="transmembrane region" description="Helical" evidence="5">
    <location>
        <begin position="97"/>
        <end position="116"/>
    </location>
</feature>
<feature type="transmembrane region" description="Helical" evidence="5">
    <location>
        <begin position="164"/>
        <end position="182"/>
    </location>
</feature>
<feature type="transmembrane region" description="Helical" evidence="5">
    <location>
        <begin position="326"/>
        <end position="348"/>
    </location>
</feature>
<reference evidence="7 8" key="1">
    <citation type="submission" date="2013-09" db="EMBL/GenBank/DDBJ databases">
        <authorList>
            <person name="Zeng Z."/>
            <person name="Chen C."/>
        </authorList>
    </citation>
    <scope>NUCLEOTIDE SEQUENCE [LARGE SCALE GENOMIC DNA]</scope>
    <source>
        <strain evidence="7 8">WB 4.1-42</strain>
    </source>
</reference>
<dbReference type="STRING" id="1121898.GCA_000422725_01422"/>
<evidence type="ECO:0000256" key="1">
    <source>
        <dbReference type="ARBA" id="ARBA00004141"/>
    </source>
</evidence>
<feature type="domain" description="Major facilitator superfamily (MFS) profile" evidence="6">
    <location>
        <begin position="8"/>
        <end position="377"/>
    </location>
</feature>
<dbReference type="OrthoDB" id="9809599at2"/>
<evidence type="ECO:0000313" key="7">
    <source>
        <dbReference type="EMBL" id="KGO94414.1"/>
    </source>
</evidence>
<keyword evidence="8" id="KW-1185">Reference proteome</keyword>
<feature type="transmembrane region" description="Helical" evidence="5">
    <location>
        <begin position="47"/>
        <end position="67"/>
    </location>
</feature>
<evidence type="ECO:0000256" key="2">
    <source>
        <dbReference type="ARBA" id="ARBA00022692"/>
    </source>
</evidence>
<feature type="transmembrane region" description="Helical" evidence="5">
    <location>
        <begin position="7"/>
        <end position="27"/>
    </location>
</feature>
<evidence type="ECO:0000256" key="4">
    <source>
        <dbReference type="ARBA" id="ARBA00023136"/>
    </source>
</evidence>
<dbReference type="Gene3D" id="1.20.1250.20">
    <property type="entry name" value="MFS general substrate transporter like domains"/>
    <property type="match status" value="2"/>
</dbReference>
<dbReference type="PROSITE" id="PS50850">
    <property type="entry name" value="MFS"/>
    <property type="match status" value="1"/>
</dbReference>
<organism evidence="7 8">
    <name type="scientific">Flavobacterium subsaxonicum WB 4.1-42 = DSM 21790</name>
    <dbReference type="NCBI Taxonomy" id="1121898"/>
    <lineage>
        <taxon>Bacteria</taxon>
        <taxon>Pseudomonadati</taxon>
        <taxon>Bacteroidota</taxon>
        <taxon>Flavobacteriia</taxon>
        <taxon>Flavobacteriales</taxon>
        <taxon>Flavobacteriaceae</taxon>
        <taxon>Flavobacterium</taxon>
    </lineage>
</organism>
<evidence type="ECO:0000256" key="5">
    <source>
        <dbReference type="SAM" id="Phobius"/>
    </source>
</evidence>
<evidence type="ECO:0000259" key="6">
    <source>
        <dbReference type="PROSITE" id="PS50850"/>
    </source>
</evidence>